<dbReference type="InterPro" id="IPR036615">
    <property type="entry name" value="Mur_ligase_C_dom_sf"/>
</dbReference>
<keyword evidence="4 10" id="KW-0547">Nucleotide-binding</keyword>
<dbReference type="InterPro" id="IPR004101">
    <property type="entry name" value="Mur_ligase_C"/>
</dbReference>
<dbReference type="GO" id="GO:0008766">
    <property type="term" value="F:UDP-N-acetylmuramoylalanyl-D-glutamyl-2,6-diaminopimelate-D-alanyl-D-alanine ligase activity"/>
    <property type="evidence" value="ECO:0007669"/>
    <property type="project" value="RHEA"/>
</dbReference>
<comment type="similarity">
    <text evidence="10">Belongs to the MurCDEF family. MurF subfamily.</text>
</comment>
<keyword evidence="3 10" id="KW-0132">Cell division</keyword>
<dbReference type="GO" id="GO:0005737">
    <property type="term" value="C:cytoplasm"/>
    <property type="evidence" value="ECO:0007669"/>
    <property type="project" value="UniProtKB-SubCell"/>
</dbReference>
<keyword evidence="16" id="KW-1185">Reference proteome</keyword>
<sequence>MTTLEKIYQYFLAARQTVSTDSRKIEQGCIFFALKGENFNGNRYANDAIKSGAAYAVIDEEEFASTERTILVDDVLTTLQQLALFHRKKLGIPILGITGTNGKTTTKELIAAVLAEKYKVSFTQGNLNNHIGVPLTLLKMDSNTEFGVVEMGANHPGEIAQLCQIADPDFGIITNVGKAHLEGFGSFEGVIKTKGELYDYMAKKSGVIFYNRNNTYLEELGKNIPNRISYGTTDAGFKGELLDSPPFVHLKVNFPKGVLYINTKLIGNFNFENVLAAACIGNFFEVDPLKIQSAIKNYEPRNNRSQLIVKNDLRIIMDAYNANPTSMKASLDSFAANNPDSAYLILGDMLELGEYSFDEHLSILKTIREKAFQNVFLVGKEFARANQNFDFPCFEKVDDLCQLLEKDPIKNGNILIKGSRGIKLEKVLEYLN</sequence>
<dbReference type="Proteomes" id="UP000265926">
    <property type="component" value="Unassembled WGS sequence"/>
</dbReference>
<dbReference type="PANTHER" id="PTHR43024">
    <property type="entry name" value="UDP-N-ACETYLMURAMOYL-TRIPEPTIDE--D-ALANYL-D-ALANINE LIGASE"/>
    <property type="match status" value="1"/>
</dbReference>
<dbReference type="GO" id="GO:0051301">
    <property type="term" value="P:cell division"/>
    <property type="evidence" value="ECO:0007669"/>
    <property type="project" value="UniProtKB-KW"/>
</dbReference>
<evidence type="ECO:0000256" key="3">
    <source>
        <dbReference type="ARBA" id="ARBA00022618"/>
    </source>
</evidence>
<evidence type="ECO:0000256" key="11">
    <source>
        <dbReference type="RuleBase" id="RU004136"/>
    </source>
</evidence>
<dbReference type="InterPro" id="IPR013221">
    <property type="entry name" value="Mur_ligase_cen"/>
</dbReference>
<dbReference type="Pfam" id="PF02875">
    <property type="entry name" value="Mur_ligase_C"/>
    <property type="match status" value="1"/>
</dbReference>
<keyword evidence="1 10" id="KW-0963">Cytoplasm</keyword>
<comment type="pathway">
    <text evidence="10 11">Cell wall biogenesis; peptidoglycan biosynthesis.</text>
</comment>
<dbReference type="InterPro" id="IPR000713">
    <property type="entry name" value="Mur_ligase_N"/>
</dbReference>
<feature type="binding site" evidence="10">
    <location>
        <begin position="99"/>
        <end position="105"/>
    </location>
    <ligand>
        <name>ATP</name>
        <dbReference type="ChEBI" id="CHEBI:30616"/>
    </ligand>
</feature>
<evidence type="ECO:0000256" key="6">
    <source>
        <dbReference type="ARBA" id="ARBA00022960"/>
    </source>
</evidence>
<dbReference type="InterPro" id="IPR051046">
    <property type="entry name" value="MurCDEF_CellWall_CoF430Synth"/>
</dbReference>
<evidence type="ECO:0000256" key="5">
    <source>
        <dbReference type="ARBA" id="ARBA00022840"/>
    </source>
</evidence>
<dbReference type="Gene3D" id="3.90.190.20">
    <property type="entry name" value="Mur ligase, C-terminal domain"/>
    <property type="match status" value="1"/>
</dbReference>
<keyword evidence="8 10" id="KW-0131">Cell cycle</keyword>
<dbReference type="HAMAP" id="MF_02019">
    <property type="entry name" value="MurF"/>
    <property type="match status" value="1"/>
</dbReference>
<comment type="subcellular location">
    <subcellularLocation>
        <location evidence="10 11">Cytoplasm</location>
    </subcellularLocation>
</comment>
<dbReference type="Gene3D" id="3.40.1190.10">
    <property type="entry name" value="Mur-like, catalytic domain"/>
    <property type="match status" value="1"/>
</dbReference>
<dbReference type="SUPFAM" id="SSF63418">
    <property type="entry name" value="MurE/MurF N-terminal domain"/>
    <property type="match status" value="1"/>
</dbReference>
<dbReference type="GO" id="GO:0071555">
    <property type="term" value="P:cell wall organization"/>
    <property type="evidence" value="ECO:0007669"/>
    <property type="project" value="UniProtKB-KW"/>
</dbReference>
<dbReference type="EMBL" id="QWGR01000003">
    <property type="protein sequence ID" value="RIJ49535.1"/>
    <property type="molecule type" value="Genomic_DNA"/>
</dbReference>
<keyword evidence="2 10" id="KW-0436">Ligase</keyword>
<keyword evidence="9 10" id="KW-0961">Cell wall biogenesis/degradation</keyword>
<feature type="domain" description="Mur ligase central" evidence="14">
    <location>
        <begin position="97"/>
        <end position="280"/>
    </location>
</feature>
<dbReference type="Pfam" id="PF01225">
    <property type="entry name" value="Mur_ligase"/>
    <property type="match status" value="1"/>
</dbReference>
<evidence type="ECO:0000256" key="2">
    <source>
        <dbReference type="ARBA" id="ARBA00022598"/>
    </source>
</evidence>
<evidence type="ECO:0000256" key="4">
    <source>
        <dbReference type="ARBA" id="ARBA00022741"/>
    </source>
</evidence>
<reference evidence="15 16" key="1">
    <citation type="submission" date="2018-08" db="EMBL/GenBank/DDBJ databases">
        <title>Pallidiluteibacterium maritimus gen. nov., sp. nov., isolated from coastal sediment.</title>
        <authorList>
            <person name="Zhou L.Y."/>
        </authorList>
    </citation>
    <scope>NUCLEOTIDE SEQUENCE [LARGE SCALE GENOMIC DNA]</scope>
    <source>
        <strain evidence="15 16">XSD2</strain>
    </source>
</reference>
<evidence type="ECO:0000313" key="16">
    <source>
        <dbReference type="Proteomes" id="UP000265926"/>
    </source>
</evidence>
<dbReference type="EC" id="6.3.2.10" evidence="10 11"/>
<dbReference type="GO" id="GO:0047480">
    <property type="term" value="F:UDP-N-acetylmuramoyl-tripeptide-D-alanyl-D-alanine ligase activity"/>
    <property type="evidence" value="ECO:0007669"/>
    <property type="project" value="UniProtKB-UniRule"/>
</dbReference>
<dbReference type="NCBIfam" id="TIGR01143">
    <property type="entry name" value="murF"/>
    <property type="match status" value="1"/>
</dbReference>
<evidence type="ECO:0000256" key="7">
    <source>
        <dbReference type="ARBA" id="ARBA00022984"/>
    </source>
</evidence>
<name>A0A399T3S0_9BACT</name>
<feature type="domain" description="Mur ligase C-terminal" evidence="13">
    <location>
        <begin position="304"/>
        <end position="384"/>
    </location>
</feature>
<accession>A0A399T3S0</accession>
<comment type="caution">
    <text evidence="15">The sequence shown here is derived from an EMBL/GenBank/DDBJ whole genome shotgun (WGS) entry which is preliminary data.</text>
</comment>
<evidence type="ECO:0000259" key="14">
    <source>
        <dbReference type="Pfam" id="PF08245"/>
    </source>
</evidence>
<comment type="catalytic activity">
    <reaction evidence="10 11">
        <text>D-alanyl-D-alanine + UDP-N-acetyl-alpha-D-muramoyl-L-alanyl-gamma-D-glutamyl-meso-2,6-diaminopimelate + ATP = UDP-N-acetyl-alpha-D-muramoyl-L-alanyl-gamma-D-glutamyl-meso-2,6-diaminopimeloyl-D-alanyl-D-alanine + ADP + phosphate + H(+)</text>
        <dbReference type="Rhea" id="RHEA:28374"/>
        <dbReference type="ChEBI" id="CHEBI:15378"/>
        <dbReference type="ChEBI" id="CHEBI:30616"/>
        <dbReference type="ChEBI" id="CHEBI:43474"/>
        <dbReference type="ChEBI" id="CHEBI:57822"/>
        <dbReference type="ChEBI" id="CHEBI:61386"/>
        <dbReference type="ChEBI" id="CHEBI:83905"/>
        <dbReference type="ChEBI" id="CHEBI:456216"/>
        <dbReference type="EC" id="6.3.2.10"/>
    </reaction>
</comment>
<dbReference type="GO" id="GO:0009252">
    <property type="term" value="P:peptidoglycan biosynthetic process"/>
    <property type="evidence" value="ECO:0007669"/>
    <property type="project" value="UniProtKB-UniRule"/>
</dbReference>
<protein>
    <recommendedName>
        <fullName evidence="10 11">UDP-N-acetylmuramoyl-tripeptide--D-alanyl-D-alanine ligase</fullName>
        <ecNumber evidence="10 11">6.3.2.10</ecNumber>
    </recommendedName>
    <alternativeName>
        <fullName evidence="10">D-alanyl-D-alanine-adding enzyme</fullName>
    </alternativeName>
</protein>
<dbReference type="OrthoDB" id="9801978at2"/>
<evidence type="ECO:0000256" key="9">
    <source>
        <dbReference type="ARBA" id="ARBA00023316"/>
    </source>
</evidence>
<evidence type="ECO:0000256" key="8">
    <source>
        <dbReference type="ARBA" id="ARBA00023306"/>
    </source>
</evidence>
<dbReference type="InterPro" id="IPR005863">
    <property type="entry name" value="UDP-N-AcMur_synth"/>
</dbReference>
<proteinExistence type="inferred from homology"/>
<gene>
    <name evidence="10" type="primary">murF</name>
    <name evidence="15" type="ORF">D1614_06290</name>
</gene>
<evidence type="ECO:0000256" key="10">
    <source>
        <dbReference type="HAMAP-Rule" id="MF_02019"/>
    </source>
</evidence>
<evidence type="ECO:0000259" key="12">
    <source>
        <dbReference type="Pfam" id="PF01225"/>
    </source>
</evidence>
<keyword evidence="6 10" id="KW-0133">Cell shape</keyword>
<evidence type="ECO:0000256" key="1">
    <source>
        <dbReference type="ARBA" id="ARBA00022490"/>
    </source>
</evidence>
<dbReference type="InterPro" id="IPR035911">
    <property type="entry name" value="MurE/MurF_N"/>
</dbReference>
<dbReference type="SUPFAM" id="SSF53623">
    <property type="entry name" value="MurD-like peptide ligases, catalytic domain"/>
    <property type="match status" value="1"/>
</dbReference>
<dbReference type="InterPro" id="IPR036565">
    <property type="entry name" value="Mur-like_cat_sf"/>
</dbReference>
<dbReference type="Pfam" id="PF08245">
    <property type="entry name" value="Mur_ligase_M"/>
    <property type="match status" value="1"/>
</dbReference>
<keyword evidence="5 10" id="KW-0067">ATP-binding</keyword>
<feature type="domain" description="Mur ligase N-terminal catalytic" evidence="12">
    <location>
        <begin position="18"/>
        <end position="83"/>
    </location>
</feature>
<dbReference type="SUPFAM" id="SSF53244">
    <property type="entry name" value="MurD-like peptide ligases, peptide-binding domain"/>
    <property type="match status" value="1"/>
</dbReference>
<dbReference type="UniPathway" id="UPA00219"/>
<dbReference type="RefSeq" id="WP_119437421.1">
    <property type="nucleotide sequence ID" value="NZ_QWGR01000003.1"/>
</dbReference>
<dbReference type="GO" id="GO:0008360">
    <property type="term" value="P:regulation of cell shape"/>
    <property type="evidence" value="ECO:0007669"/>
    <property type="project" value="UniProtKB-KW"/>
</dbReference>
<dbReference type="GO" id="GO:0005524">
    <property type="term" value="F:ATP binding"/>
    <property type="evidence" value="ECO:0007669"/>
    <property type="project" value="UniProtKB-UniRule"/>
</dbReference>
<dbReference type="PANTHER" id="PTHR43024:SF1">
    <property type="entry name" value="UDP-N-ACETYLMURAMOYL-TRIPEPTIDE--D-ALANYL-D-ALANINE LIGASE"/>
    <property type="match status" value="1"/>
</dbReference>
<dbReference type="AlphaFoldDB" id="A0A399T3S0"/>
<organism evidence="15 16">
    <name type="scientific">Maribellus luteus</name>
    <dbReference type="NCBI Taxonomy" id="2305463"/>
    <lineage>
        <taxon>Bacteria</taxon>
        <taxon>Pseudomonadati</taxon>
        <taxon>Bacteroidota</taxon>
        <taxon>Bacteroidia</taxon>
        <taxon>Marinilabiliales</taxon>
        <taxon>Prolixibacteraceae</taxon>
        <taxon>Maribellus</taxon>
    </lineage>
</organism>
<keyword evidence="7 10" id="KW-0573">Peptidoglycan synthesis</keyword>
<evidence type="ECO:0000259" key="13">
    <source>
        <dbReference type="Pfam" id="PF02875"/>
    </source>
</evidence>
<comment type="function">
    <text evidence="10 11">Involved in cell wall formation. Catalyzes the final step in the synthesis of UDP-N-acetylmuramoyl-pentapeptide, the precursor of murein.</text>
</comment>
<dbReference type="Gene3D" id="3.40.1390.10">
    <property type="entry name" value="MurE/MurF, N-terminal domain"/>
    <property type="match status" value="1"/>
</dbReference>
<evidence type="ECO:0000313" key="15">
    <source>
        <dbReference type="EMBL" id="RIJ49535.1"/>
    </source>
</evidence>